<evidence type="ECO:0000313" key="6">
    <source>
        <dbReference type="Proteomes" id="UP000193450"/>
    </source>
</evidence>
<dbReference type="KEGG" id="osg:BST96_18750"/>
<protein>
    <submittedName>
        <fullName evidence="5">Glycine cleavage system protein T</fullName>
    </submittedName>
</protein>
<keyword evidence="6" id="KW-1185">Reference proteome</keyword>
<gene>
    <name evidence="5" type="ORF">BST96_18750</name>
</gene>
<dbReference type="Pfam" id="PF01571">
    <property type="entry name" value="GCV_T"/>
    <property type="match status" value="1"/>
</dbReference>
<dbReference type="PIRSF" id="PIRSF006487">
    <property type="entry name" value="GcvT"/>
    <property type="match status" value="1"/>
</dbReference>
<dbReference type="EMBL" id="CP019343">
    <property type="protein sequence ID" value="ARN75954.1"/>
    <property type="molecule type" value="Genomic_DNA"/>
</dbReference>
<dbReference type="GO" id="GO:0005829">
    <property type="term" value="C:cytosol"/>
    <property type="evidence" value="ECO:0007669"/>
    <property type="project" value="TreeGrafter"/>
</dbReference>
<feature type="domain" description="Aminomethyltransferase C-terminal" evidence="4">
    <location>
        <begin position="304"/>
        <end position="374"/>
    </location>
</feature>
<dbReference type="Proteomes" id="UP000193450">
    <property type="component" value="Chromosome"/>
</dbReference>
<keyword evidence="1" id="KW-0032">Aminotransferase</keyword>
<sequence length="399" mass="44752">MSEQRSLVAHNETMMLTTPFHSRVVAANELNAWDSWKGYTTPTAYTDVELEYFAIRSTAGVFDLTPMTKYRITGPDAEAFLNRLVTRDMRKIKVGRVAYTIWCNDEGQVMDDGTIFRLADNDYRLCSYTRAMDWLCWSAMGFDVSIVDETHEVAALAVQGPTSCATLRAMGLDGLENLKPFGLTHFEFNGVDLMVSRTGFTGDLGYELWICPEQAEALWDALFAAGKDYMLKPFGTHALDLARIETGFIQAGVDFIPAEDAVRNGRSRSPFELGLDWLVDLSKPVFNGRKALLREKQNGSRYKFVLLDVDGNKPAENSFILHNGKQVGTVTSAAWCPTAKSNIAFAQVEAQYGQSGQLLTAEIYYQRELHWTKVLAPCKVIDSPVFNPERRRQTPAPNY</sequence>
<dbReference type="RefSeq" id="WP_085760153.1">
    <property type="nucleotide sequence ID" value="NZ_CP019343.1"/>
</dbReference>
<dbReference type="SUPFAM" id="SSF103025">
    <property type="entry name" value="Folate-binding domain"/>
    <property type="match status" value="1"/>
</dbReference>
<organism evidence="5 6">
    <name type="scientific">Oceanicoccus sagamiensis</name>
    <dbReference type="NCBI Taxonomy" id="716816"/>
    <lineage>
        <taxon>Bacteria</taxon>
        <taxon>Pseudomonadati</taxon>
        <taxon>Pseudomonadota</taxon>
        <taxon>Gammaproteobacteria</taxon>
        <taxon>Cellvibrionales</taxon>
        <taxon>Spongiibacteraceae</taxon>
        <taxon>Oceanicoccus</taxon>
    </lineage>
</organism>
<accession>A0A1X9NFZ0</accession>
<dbReference type="PANTHER" id="PTHR43757">
    <property type="entry name" value="AMINOMETHYLTRANSFERASE"/>
    <property type="match status" value="1"/>
</dbReference>
<dbReference type="SUPFAM" id="SSF101790">
    <property type="entry name" value="Aminomethyltransferase beta-barrel domain"/>
    <property type="match status" value="1"/>
</dbReference>
<dbReference type="PANTHER" id="PTHR43757:SF2">
    <property type="entry name" value="AMINOMETHYLTRANSFERASE, MITOCHONDRIAL"/>
    <property type="match status" value="1"/>
</dbReference>
<dbReference type="InterPro" id="IPR013977">
    <property type="entry name" value="GcvT_C"/>
</dbReference>
<feature type="binding site" evidence="2">
    <location>
        <position position="207"/>
    </location>
    <ligand>
        <name>substrate</name>
    </ligand>
</feature>
<dbReference type="GO" id="GO:0008483">
    <property type="term" value="F:transaminase activity"/>
    <property type="evidence" value="ECO:0007669"/>
    <property type="project" value="UniProtKB-KW"/>
</dbReference>
<dbReference type="InterPro" id="IPR027266">
    <property type="entry name" value="TrmE/GcvT-like"/>
</dbReference>
<name>A0A1X9NFZ0_9GAMM</name>
<reference evidence="5 6" key="1">
    <citation type="submission" date="2016-11" db="EMBL/GenBank/DDBJ databases">
        <title>Trade-off between light-utilization and light-protection in marine flavobacteria.</title>
        <authorList>
            <person name="Kumagai Y."/>
        </authorList>
    </citation>
    <scope>NUCLEOTIDE SEQUENCE [LARGE SCALE GENOMIC DNA]</scope>
    <source>
        <strain evidence="5 6">NBRC 107125</strain>
    </source>
</reference>
<dbReference type="Gene3D" id="3.30.1360.120">
    <property type="entry name" value="Probable tRNA modification gtpase trme, domain 1"/>
    <property type="match status" value="1"/>
</dbReference>
<dbReference type="STRING" id="716816.BST96_18750"/>
<evidence type="ECO:0000313" key="5">
    <source>
        <dbReference type="EMBL" id="ARN75954.1"/>
    </source>
</evidence>
<evidence type="ECO:0000256" key="1">
    <source>
        <dbReference type="ARBA" id="ARBA00022576"/>
    </source>
</evidence>
<dbReference type="InterPro" id="IPR006222">
    <property type="entry name" value="GCVT_N"/>
</dbReference>
<dbReference type="InterPro" id="IPR029043">
    <property type="entry name" value="GcvT/YgfZ_C"/>
</dbReference>
<dbReference type="InterPro" id="IPR028896">
    <property type="entry name" value="GcvT/YgfZ/DmdA"/>
</dbReference>
<evidence type="ECO:0000259" key="4">
    <source>
        <dbReference type="Pfam" id="PF08669"/>
    </source>
</evidence>
<proteinExistence type="predicted"/>
<dbReference type="OrthoDB" id="9774591at2"/>
<keyword evidence="1" id="KW-0808">Transferase</keyword>
<evidence type="ECO:0000256" key="2">
    <source>
        <dbReference type="PIRSR" id="PIRSR006487-1"/>
    </source>
</evidence>
<evidence type="ECO:0000259" key="3">
    <source>
        <dbReference type="Pfam" id="PF01571"/>
    </source>
</evidence>
<dbReference type="AlphaFoldDB" id="A0A1X9NFZ0"/>
<dbReference type="Pfam" id="PF08669">
    <property type="entry name" value="GCV_T_C"/>
    <property type="match status" value="1"/>
</dbReference>
<feature type="domain" description="GCVT N-terminal" evidence="3">
    <location>
        <begin position="36"/>
        <end position="283"/>
    </location>
</feature>